<evidence type="ECO:0000256" key="1">
    <source>
        <dbReference type="ARBA" id="ARBA00023002"/>
    </source>
</evidence>
<keyword evidence="4" id="KW-1185">Reference proteome</keyword>
<dbReference type="RefSeq" id="WP_067875121.1">
    <property type="nucleotide sequence ID" value="NZ_JAAXOP010000016.1"/>
</dbReference>
<dbReference type="InterPro" id="IPR036291">
    <property type="entry name" value="NAD(P)-bd_dom_sf"/>
</dbReference>
<organism evidence="3 4">
    <name type="scientific">Nocardia vermiculata</name>
    <dbReference type="NCBI Taxonomy" id="257274"/>
    <lineage>
        <taxon>Bacteria</taxon>
        <taxon>Bacillati</taxon>
        <taxon>Actinomycetota</taxon>
        <taxon>Actinomycetes</taxon>
        <taxon>Mycobacteriales</taxon>
        <taxon>Nocardiaceae</taxon>
        <taxon>Nocardia</taxon>
    </lineage>
</organism>
<dbReference type="PROSITE" id="PS01162">
    <property type="entry name" value="QOR_ZETA_CRYSTAL"/>
    <property type="match status" value="1"/>
</dbReference>
<dbReference type="SMART" id="SM00829">
    <property type="entry name" value="PKS_ER"/>
    <property type="match status" value="1"/>
</dbReference>
<evidence type="ECO:0000313" key="3">
    <source>
        <dbReference type="EMBL" id="NKY53248.1"/>
    </source>
</evidence>
<dbReference type="InterPro" id="IPR011032">
    <property type="entry name" value="GroES-like_sf"/>
</dbReference>
<dbReference type="Pfam" id="PF08240">
    <property type="entry name" value="ADH_N"/>
    <property type="match status" value="1"/>
</dbReference>
<dbReference type="PANTHER" id="PTHR11695:SF294">
    <property type="entry name" value="RETICULON-4-INTERACTING PROTEIN 1, MITOCHONDRIAL"/>
    <property type="match status" value="1"/>
</dbReference>
<feature type="domain" description="Enoyl reductase (ER)" evidence="2">
    <location>
        <begin position="10"/>
        <end position="295"/>
    </location>
</feature>
<dbReference type="SUPFAM" id="SSF51735">
    <property type="entry name" value="NAD(P)-binding Rossmann-fold domains"/>
    <property type="match status" value="1"/>
</dbReference>
<dbReference type="GO" id="GO:0008270">
    <property type="term" value="F:zinc ion binding"/>
    <property type="evidence" value="ECO:0007669"/>
    <property type="project" value="InterPro"/>
</dbReference>
<dbReference type="Pfam" id="PF13602">
    <property type="entry name" value="ADH_zinc_N_2"/>
    <property type="match status" value="1"/>
</dbReference>
<reference evidence="3 4" key="1">
    <citation type="submission" date="2020-04" db="EMBL/GenBank/DDBJ databases">
        <title>MicrobeNet Type strains.</title>
        <authorList>
            <person name="Nicholson A.C."/>
        </authorList>
    </citation>
    <scope>NUCLEOTIDE SEQUENCE [LARGE SCALE GENOMIC DNA]</scope>
    <source>
        <strain evidence="3 4">JCM 12354</strain>
    </source>
</reference>
<dbReference type="InterPro" id="IPR050700">
    <property type="entry name" value="YIM1/Zinc_Alcohol_DH_Fams"/>
</dbReference>
<proteinExistence type="predicted"/>
<dbReference type="EMBL" id="JAAXOP010000016">
    <property type="protein sequence ID" value="NKY53248.1"/>
    <property type="molecule type" value="Genomic_DNA"/>
</dbReference>
<evidence type="ECO:0000259" key="2">
    <source>
        <dbReference type="SMART" id="SM00829"/>
    </source>
</evidence>
<evidence type="ECO:0000313" key="4">
    <source>
        <dbReference type="Proteomes" id="UP000565711"/>
    </source>
</evidence>
<accession>A0A846Y7L9</accession>
<gene>
    <name evidence="3" type="ORF">HGA08_23915</name>
</gene>
<dbReference type="Proteomes" id="UP000565711">
    <property type="component" value="Unassembled WGS sequence"/>
</dbReference>
<keyword evidence="1" id="KW-0560">Oxidoreductase</keyword>
<name>A0A846Y7L9_9NOCA</name>
<dbReference type="InterPro" id="IPR002364">
    <property type="entry name" value="Quin_OxRdtase/zeta-crystal_CS"/>
</dbReference>
<dbReference type="InterPro" id="IPR013154">
    <property type="entry name" value="ADH-like_N"/>
</dbReference>
<dbReference type="SUPFAM" id="SSF50129">
    <property type="entry name" value="GroES-like"/>
    <property type="match status" value="1"/>
</dbReference>
<dbReference type="PANTHER" id="PTHR11695">
    <property type="entry name" value="ALCOHOL DEHYDROGENASE RELATED"/>
    <property type="match status" value="1"/>
</dbReference>
<dbReference type="GO" id="GO:0016491">
    <property type="term" value="F:oxidoreductase activity"/>
    <property type="evidence" value="ECO:0007669"/>
    <property type="project" value="UniProtKB-KW"/>
</dbReference>
<dbReference type="InterPro" id="IPR020843">
    <property type="entry name" value="ER"/>
</dbReference>
<dbReference type="AlphaFoldDB" id="A0A846Y7L9"/>
<sequence length="297" mass="31435">MKAISQRVLGGPEVLEIVEVDTPQPGPGEVLMRVAATSVNAADWKLRAGVVDRLGPPPFTLGLDVSGTVAAVGQGTTDFRPGDEVFGMVRSRSGAYAEYVVVPADSLAVKPAFLDHVHAAALPTAGLTAWQALRELQPGQRVLVHAAAGGVGHLAVQIAKARGAFVIGTARSANHDFLRELGADEVIDYTTTDFTTAAIEIDVVLDLVGGEYGPRSLTILRPDGRLIDTQRDDPLDDPRFYRHFVAASGSDLAEFTDLVAHGKLRAEVAQVMPLADAARAHQLSESGRVRGKLVLTP</sequence>
<protein>
    <submittedName>
        <fullName evidence="3">NADP-dependent oxidoreductase</fullName>
    </submittedName>
</protein>
<dbReference type="Gene3D" id="3.90.180.10">
    <property type="entry name" value="Medium-chain alcohol dehydrogenases, catalytic domain"/>
    <property type="match status" value="1"/>
</dbReference>
<dbReference type="Gene3D" id="3.40.50.720">
    <property type="entry name" value="NAD(P)-binding Rossmann-like Domain"/>
    <property type="match status" value="1"/>
</dbReference>
<dbReference type="CDD" id="cd05289">
    <property type="entry name" value="MDR_like_2"/>
    <property type="match status" value="1"/>
</dbReference>
<comment type="caution">
    <text evidence="3">The sequence shown here is derived from an EMBL/GenBank/DDBJ whole genome shotgun (WGS) entry which is preliminary data.</text>
</comment>